<dbReference type="PANTHER" id="PTHR43744">
    <property type="entry name" value="ABC TRANSPORTER PERMEASE PROTEIN MG189-RELATED-RELATED"/>
    <property type="match status" value="1"/>
</dbReference>
<evidence type="ECO:0000256" key="3">
    <source>
        <dbReference type="ARBA" id="ARBA00022475"/>
    </source>
</evidence>
<feature type="transmembrane region" description="Helical" evidence="7">
    <location>
        <begin position="198"/>
        <end position="217"/>
    </location>
</feature>
<protein>
    <submittedName>
        <fullName evidence="9">Carbohydrate ABC transporter permease</fullName>
    </submittedName>
</protein>
<feature type="transmembrane region" description="Helical" evidence="7">
    <location>
        <begin position="229"/>
        <end position="250"/>
    </location>
</feature>
<keyword evidence="2 7" id="KW-0813">Transport</keyword>
<dbReference type="Gene3D" id="1.10.3720.10">
    <property type="entry name" value="MetI-like"/>
    <property type="match status" value="1"/>
</dbReference>
<dbReference type="SUPFAM" id="SSF161098">
    <property type="entry name" value="MetI-like"/>
    <property type="match status" value="1"/>
</dbReference>
<accession>A0ABT2PZI5</accession>
<name>A0ABT2PZI5_9MOLU</name>
<keyword evidence="6 7" id="KW-0472">Membrane</keyword>
<dbReference type="InterPro" id="IPR035906">
    <property type="entry name" value="MetI-like_sf"/>
</dbReference>
<feature type="transmembrane region" description="Helical" evidence="7">
    <location>
        <begin position="96"/>
        <end position="120"/>
    </location>
</feature>
<dbReference type="PANTHER" id="PTHR43744:SF9">
    <property type="entry name" value="POLYGALACTURONAN_RHAMNOGALACTURONAN TRANSPORT SYSTEM PERMEASE PROTEIN YTCP"/>
    <property type="match status" value="1"/>
</dbReference>
<keyword evidence="4 7" id="KW-0812">Transmembrane</keyword>
<evidence type="ECO:0000256" key="2">
    <source>
        <dbReference type="ARBA" id="ARBA00022448"/>
    </source>
</evidence>
<dbReference type="InterPro" id="IPR000515">
    <property type="entry name" value="MetI-like"/>
</dbReference>
<dbReference type="Pfam" id="PF00528">
    <property type="entry name" value="BPD_transp_1"/>
    <property type="match status" value="1"/>
</dbReference>
<organism evidence="9 10">
    <name type="scientific">Paracholeplasma vituli</name>
    <dbReference type="NCBI Taxonomy" id="69473"/>
    <lineage>
        <taxon>Bacteria</taxon>
        <taxon>Bacillati</taxon>
        <taxon>Mycoplasmatota</taxon>
        <taxon>Mollicutes</taxon>
        <taxon>Acholeplasmatales</taxon>
        <taxon>Acholeplasmataceae</taxon>
        <taxon>Paracholeplasma</taxon>
    </lineage>
</organism>
<keyword evidence="5 7" id="KW-1133">Transmembrane helix</keyword>
<evidence type="ECO:0000256" key="5">
    <source>
        <dbReference type="ARBA" id="ARBA00022989"/>
    </source>
</evidence>
<feature type="transmembrane region" description="Helical" evidence="7">
    <location>
        <begin position="57"/>
        <end position="75"/>
    </location>
</feature>
<feature type="transmembrane region" description="Helical" evidence="7">
    <location>
        <begin position="344"/>
        <end position="363"/>
    </location>
</feature>
<reference evidence="10" key="1">
    <citation type="submission" date="2023-07" db="EMBL/GenBank/DDBJ databases">
        <title>Novel Mycoplasma species identified in domestic and wild animals.</title>
        <authorList>
            <person name="Volokhov D.V."/>
            <person name="Furtak V.A."/>
            <person name="Zagorodnyaya T.A."/>
        </authorList>
    </citation>
    <scope>NUCLEOTIDE SEQUENCE [LARGE SCALE GENOMIC DNA]</scope>
    <source>
        <strain evidence="10">92-19</strain>
    </source>
</reference>
<dbReference type="Proteomes" id="UP001209076">
    <property type="component" value="Unassembled WGS sequence"/>
</dbReference>
<evidence type="ECO:0000256" key="1">
    <source>
        <dbReference type="ARBA" id="ARBA00004651"/>
    </source>
</evidence>
<dbReference type="PROSITE" id="PS50928">
    <property type="entry name" value="ABC_TM1"/>
    <property type="match status" value="1"/>
</dbReference>
<comment type="similarity">
    <text evidence="7">Belongs to the binding-protein-dependent transport system permease family.</text>
</comment>
<dbReference type="EMBL" id="JAOEGN010000009">
    <property type="protein sequence ID" value="MCU0105127.1"/>
    <property type="molecule type" value="Genomic_DNA"/>
</dbReference>
<evidence type="ECO:0000313" key="9">
    <source>
        <dbReference type="EMBL" id="MCU0105127.1"/>
    </source>
</evidence>
<proteinExistence type="inferred from homology"/>
<evidence type="ECO:0000313" key="10">
    <source>
        <dbReference type="Proteomes" id="UP001209076"/>
    </source>
</evidence>
<gene>
    <name evidence="9" type="ORF">N7603_05605</name>
</gene>
<keyword evidence="10" id="KW-1185">Reference proteome</keyword>
<evidence type="ECO:0000256" key="6">
    <source>
        <dbReference type="ARBA" id="ARBA00023136"/>
    </source>
</evidence>
<comment type="subcellular location">
    <subcellularLocation>
        <location evidence="1 7">Cell membrane</location>
        <topology evidence="1 7">Multi-pass membrane protein</topology>
    </subcellularLocation>
</comment>
<feature type="transmembrane region" description="Helical" evidence="7">
    <location>
        <begin position="21"/>
        <end position="37"/>
    </location>
</feature>
<dbReference type="RefSeq" id="WP_262096395.1">
    <property type="nucleotide sequence ID" value="NZ_JAOEGN010000009.1"/>
</dbReference>
<sequence length="378" mass="43304">MKTIQSWVNQYQTPLYKTIRLLTILVLMTALFFIYTANIKIDEGTPDLYKTLDQLAIFSSLVCLLLLIATVYLGIKRYQTQKALKRHLRKSKLNKQITAFDVFNTSIMTIFMLLCIYPLIYVLAGSFNQGADYAAGGIYFLPRLFTFENYKVVLTNQGLWQGYLVTISRTVIGTATALIFTSIVAYAMSRPNLKFKPIFYWINIFTMFFGGGLIPYFLIIRSVGLYNHFLVYIIPALYSVYNMIIFSSFFRSISDELHEAALMDGANEFRIYWQIYLPLSKPVLATVALWLAIGHWNAYFDTMIYTHSPNLQTLQYFLLKAIQTATLTEGMPAEMMLRLSPKTLSLAAIIISMIPVLFFFPFVRKNFQSGIMIGSLKG</sequence>
<feature type="transmembrane region" description="Helical" evidence="7">
    <location>
        <begin position="163"/>
        <end position="186"/>
    </location>
</feature>
<evidence type="ECO:0000256" key="7">
    <source>
        <dbReference type="RuleBase" id="RU363032"/>
    </source>
</evidence>
<comment type="caution">
    <text evidence="9">The sequence shown here is derived from an EMBL/GenBank/DDBJ whole genome shotgun (WGS) entry which is preliminary data.</text>
</comment>
<feature type="transmembrane region" description="Helical" evidence="7">
    <location>
        <begin position="271"/>
        <end position="293"/>
    </location>
</feature>
<evidence type="ECO:0000256" key="4">
    <source>
        <dbReference type="ARBA" id="ARBA00022692"/>
    </source>
</evidence>
<keyword evidence="3" id="KW-1003">Cell membrane</keyword>
<dbReference type="CDD" id="cd06261">
    <property type="entry name" value="TM_PBP2"/>
    <property type="match status" value="1"/>
</dbReference>
<feature type="domain" description="ABC transmembrane type-1" evidence="8">
    <location>
        <begin position="163"/>
        <end position="362"/>
    </location>
</feature>
<evidence type="ECO:0000259" key="8">
    <source>
        <dbReference type="PROSITE" id="PS50928"/>
    </source>
</evidence>